<feature type="transmembrane region" description="Helical" evidence="6">
    <location>
        <begin position="7"/>
        <end position="29"/>
    </location>
</feature>
<evidence type="ECO:0000256" key="2">
    <source>
        <dbReference type="ARBA" id="ARBA00009399"/>
    </source>
</evidence>
<dbReference type="Proteomes" id="UP000285456">
    <property type="component" value="Unassembled WGS sequence"/>
</dbReference>
<feature type="transmembrane region" description="Helical" evidence="6">
    <location>
        <begin position="68"/>
        <end position="92"/>
    </location>
</feature>
<comment type="caution">
    <text evidence="8">The sequence shown here is derived from an EMBL/GenBank/DDBJ whole genome shotgun (WGS) entry which is preliminary data.</text>
</comment>
<dbReference type="Pfam" id="PF04138">
    <property type="entry name" value="GtrA_DPMS_TM"/>
    <property type="match status" value="1"/>
</dbReference>
<sequence length="120" mass="13955">MNKEFVRFVFVGIMNTIHYYVIYLILIQILGVHYLSSHIAATIISMYISYFLNVYFTYKVKPSLKSFLMFPLTQVVNIGVQALLLLILVELWNIPSTFAPIFAVVFTVPVTFFVTRRILH</sequence>
<evidence type="ECO:0000256" key="4">
    <source>
        <dbReference type="ARBA" id="ARBA00022989"/>
    </source>
</evidence>
<name>A0A417YN20_9BACI</name>
<dbReference type="OrthoDB" id="2666802at2"/>
<evidence type="ECO:0000259" key="7">
    <source>
        <dbReference type="Pfam" id="PF04138"/>
    </source>
</evidence>
<keyword evidence="3 6" id="KW-0812">Transmembrane</keyword>
<dbReference type="InterPro" id="IPR007267">
    <property type="entry name" value="GtrA_DPMS_TM"/>
</dbReference>
<evidence type="ECO:0000256" key="3">
    <source>
        <dbReference type="ARBA" id="ARBA00022692"/>
    </source>
</evidence>
<dbReference type="PANTHER" id="PTHR38459:SF1">
    <property type="entry name" value="PROPHAGE BACTOPRENOL-LINKED GLUCOSE TRANSLOCASE HOMOLOG"/>
    <property type="match status" value="1"/>
</dbReference>
<feature type="transmembrane region" description="Helical" evidence="6">
    <location>
        <begin position="98"/>
        <end position="119"/>
    </location>
</feature>
<dbReference type="AlphaFoldDB" id="A0A417YN20"/>
<dbReference type="RefSeq" id="WP_118888298.1">
    <property type="nucleotide sequence ID" value="NZ_PHUT01000001.1"/>
</dbReference>
<dbReference type="GO" id="GO:0000271">
    <property type="term" value="P:polysaccharide biosynthetic process"/>
    <property type="evidence" value="ECO:0007669"/>
    <property type="project" value="InterPro"/>
</dbReference>
<dbReference type="EMBL" id="QWEH01000001">
    <property type="protein sequence ID" value="RHW35099.1"/>
    <property type="molecule type" value="Genomic_DNA"/>
</dbReference>
<reference evidence="8 9" key="1">
    <citation type="journal article" date="2007" name="Int. J. Syst. Evol. Microbiol.">
        <title>Oceanobacillus profundus sp. nov., isolated from a deep-sea sediment core.</title>
        <authorList>
            <person name="Kim Y.G."/>
            <person name="Choi D.H."/>
            <person name="Hyun S."/>
            <person name="Cho B.C."/>
        </authorList>
    </citation>
    <scope>NUCLEOTIDE SEQUENCE [LARGE SCALE GENOMIC DNA]</scope>
    <source>
        <strain evidence="8 9">DSM 18246</strain>
    </source>
</reference>
<evidence type="ECO:0000313" key="8">
    <source>
        <dbReference type="EMBL" id="RHW35099.1"/>
    </source>
</evidence>
<evidence type="ECO:0000256" key="1">
    <source>
        <dbReference type="ARBA" id="ARBA00004141"/>
    </source>
</evidence>
<evidence type="ECO:0000256" key="6">
    <source>
        <dbReference type="SAM" id="Phobius"/>
    </source>
</evidence>
<protein>
    <submittedName>
        <fullName evidence="8">GtrA family protein</fullName>
    </submittedName>
</protein>
<feature type="transmembrane region" description="Helical" evidence="6">
    <location>
        <begin position="35"/>
        <end position="56"/>
    </location>
</feature>
<dbReference type="PANTHER" id="PTHR38459">
    <property type="entry name" value="PROPHAGE BACTOPRENOL-LINKED GLUCOSE TRANSLOCASE HOMOLOG"/>
    <property type="match status" value="1"/>
</dbReference>
<dbReference type="InterPro" id="IPR051401">
    <property type="entry name" value="GtrA_CellWall_Glycosyl"/>
</dbReference>
<comment type="subcellular location">
    <subcellularLocation>
        <location evidence="1">Membrane</location>
        <topology evidence="1">Multi-pass membrane protein</topology>
    </subcellularLocation>
</comment>
<keyword evidence="9" id="KW-1185">Reference proteome</keyword>
<comment type="similarity">
    <text evidence="2">Belongs to the GtrA family.</text>
</comment>
<evidence type="ECO:0000256" key="5">
    <source>
        <dbReference type="ARBA" id="ARBA00023136"/>
    </source>
</evidence>
<keyword evidence="5 6" id="KW-0472">Membrane</keyword>
<gene>
    <name evidence="8" type="ORF">D1B32_00305</name>
</gene>
<keyword evidence="4 6" id="KW-1133">Transmembrane helix</keyword>
<evidence type="ECO:0000313" key="9">
    <source>
        <dbReference type="Proteomes" id="UP000285456"/>
    </source>
</evidence>
<organism evidence="8 9">
    <name type="scientific">Oceanobacillus profundus</name>
    <dbReference type="NCBI Taxonomy" id="372463"/>
    <lineage>
        <taxon>Bacteria</taxon>
        <taxon>Bacillati</taxon>
        <taxon>Bacillota</taxon>
        <taxon>Bacilli</taxon>
        <taxon>Bacillales</taxon>
        <taxon>Bacillaceae</taxon>
        <taxon>Oceanobacillus</taxon>
    </lineage>
</organism>
<accession>A0A417YN20</accession>
<dbReference type="GO" id="GO:0005886">
    <property type="term" value="C:plasma membrane"/>
    <property type="evidence" value="ECO:0007669"/>
    <property type="project" value="TreeGrafter"/>
</dbReference>
<proteinExistence type="inferred from homology"/>
<feature type="domain" description="GtrA/DPMS transmembrane" evidence="7">
    <location>
        <begin position="7"/>
        <end position="118"/>
    </location>
</feature>